<dbReference type="OrthoDB" id="9759676at2"/>
<feature type="transmembrane region" description="Helical" evidence="6">
    <location>
        <begin position="347"/>
        <end position="368"/>
    </location>
</feature>
<dbReference type="EMBL" id="CP018258">
    <property type="protein sequence ID" value="APV44957.1"/>
    <property type="molecule type" value="Genomic_DNA"/>
</dbReference>
<protein>
    <submittedName>
        <fullName evidence="7">Amino acid transporter</fullName>
    </submittedName>
</protein>
<feature type="transmembrane region" description="Helical" evidence="6">
    <location>
        <begin position="464"/>
        <end position="487"/>
    </location>
</feature>
<dbReference type="RefSeq" id="WP_083635415.1">
    <property type="nucleotide sequence ID" value="NZ_CP018258.1"/>
</dbReference>
<keyword evidence="8" id="KW-1185">Reference proteome</keyword>
<comment type="subcellular location">
    <subcellularLocation>
        <location evidence="1">Membrane</location>
        <topology evidence="1">Multi-pass membrane protein</topology>
    </subcellularLocation>
</comment>
<gene>
    <name evidence="7" type="ORF">Dform_01636</name>
</gene>
<feature type="transmembrane region" description="Helical" evidence="6">
    <location>
        <begin position="305"/>
        <end position="326"/>
    </location>
</feature>
<evidence type="ECO:0000256" key="2">
    <source>
        <dbReference type="ARBA" id="ARBA00022692"/>
    </source>
</evidence>
<organism evidence="7 8">
    <name type="scientific">Dehalogenimonas formicexedens</name>
    <dbReference type="NCBI Taxonomy" id="1839801"/>
    <lineage>
        <taxon>Bacteria</taxon>
        <taxon>Bacillati</taxon>
        <taxon>Chloroflexota</taxon>
        <taxon>Dehalococcoidia</taxon>
        <taxon>Dehalococcoidales</taxon>
        <taxon>Dehalococcoidaceae</taxon>
        <taxon>Dehalogenimonas</taxon>
    </lineage>
</organism>
<dbReference type="GO" id="GO:0022857">
    <property type="term" value="F:transmembrane transporter activity"/>
    <property type="evidence" value="ECO:0007669"/>
    <property type="project" value="InterPro"/>
</dbReference>
<dbReference type="AlphaFoldDB" id="A0A1P8F912"/>
<feature type="transmembrane region" description="Helical" evidence="6">
    <location>
        <begin position="388"/>
        <end position="409"/>
    </location>
</feature>
<dbReference type="PANTHER" id="PTHR47704">
    <property type="entry name" value="POTASSIUM TRANSPORTER KIMA"/>
    <property type="match status" value="1"/>
</dbReference>
<feature type="transmembrane region" description="Helical" evidence="6">
    <location>
        <begin position="138"/>
        <end position="157"/>
    </location>
</feature>
<feature type="transmembrane region" description="Helical" evidence="6">
    <location>
        <begin position="523"/>
        <end position="541"/>
    </location>
</feature>
<feature type="transmembrane region" description="Helical" evidence="6">
    <location>
        <begin position="184"/>
        <end position="215"/>
    </location>
</feature>
<feature type="region of interest" description="Disordered" evidence="5">
    <location>
        <begin position="1"/>
        <end position="44"/>
    </location>
</feature>
<evidence type="ECO:0000313" key="8">
    <source>
        <dbReference type="Proteomes" id="UP000185934"/>
    </source>
</evidence>
<dbReference type="KEGG" id="dfo:Dform_01636"/>
<feature type="compositionally biased region" description="Polar residues" evidence="5">
    <location>
        <begin position="1"/>
        <end position="10"/>
    </location>
</feature>
<evidence type="ECO:0000256" key="1">
    <source>
        <dbReference type="ARBA" id="ARBA00004141"/>
    </source>
</evidence>
<dbReference type="Proteomes" id="UP000185934">
    <property type="component" value="Chromosome"/>
</dbReference>
<evidence type="ECO:0000256" key="5">
    <source>
        <dbReference type="SAM" id="MobiDB-lite"/>
    </source>
</evidence>
<name>A0A1P8F912_9CHLR</name>
<sequence>MPDSESTGSPGQKPPVDRKPDGSKLNPDLISREQRQGSRPGDIFVRVNRPRGFQKVGPGHFLATPEAHIPQGRADRLFLAIKRIFIGRPLAKVEESQERLGVAKALAVFGSDAISSSAYATEAALLILMTAGSAALHISLYTAVAVSVVFAIVVLSYRQIVYAYPQGGGAYNVSKTNLGKMPSLIAAAALVIDYILTVAVSIVAGVQAITSALIVSGHGHWIQILNDKLPGVAEPAVVLCLVFIGLMTLINLRGVRESGTVFSIPTYLFIMGMIAVLAIGIFKAINGTLAPASPPPVLPVLAPVTLWLVLHAFSSGAVAMTGTEAISNGVPSFKPPESRNAARTMTLMAVCLSAFFLGISFLANHMHLVPGTETIISQTALAVFGPNIIYYIFQIATMGILVVAANTAFSGFPRLASVLAADGFMPRQFLFKGDRLAFSTGILALGVAASVLVVLFQGNIGSLINLYAIGVFLAFSLSNSGMVIHWFRAKTRGWRINMVVNGTAAVMTAIILVIAIATKFTEGGWIVIVMAPLIVLLLLATRDHYDRVAAQLRVIEGEPLPSKLEHITILPIDDVNRASLRAMAFVRSISSESLVLHVSTNPERAERLKRKMAKFAPDFKLVIVESPTSSFVQPMITYINAIHSQSPDTLVTIVFPEFIPAHWWEQFLHNRTARRLYRVFEKHPNVAVVLVPYQLVK</sequence>
<keyword evidence="3 6" id="KW-1133">Transmembrane helix</keyword>
<dbReference type="InterPro" id="IPR002293">
    <property type="entry name" value="AA/rel_permease1"/>
</dbReference>
<dbReference type="InterPro" id="IPR053153">
    <property type="entry name" value="APC_K+_Transporter"/>
</dbReference>
<evidence type="ECO:0000256" key="3">
    <source>
        <dbReference type="ARBA" id="ARBA00022989"/>
    </source>
</evidence>
<keyword evidence="2 6" id="KW-0812">Transmembrane</keyword>
<dbReference type="Gene3D" id="1.20.1740.10">
    <property type="entry name" value="Amino acid/polyamine transporter I"/>
    <property type="match status" value="1"/>
</dbReference>
<feature type="transmembrane region" description="Helical" evidence="6">
    <location>
        <begin position="436"/>
        <end position="458"/>
    </location>
</feature>
<dbReference type="Pfam" id="PF13520">
    <property type="entry name" value="AA_permease_2"/>
    <property type="match status" value="1"/>
</dbReference>
<dbReference type="GO" id="GO:0016020">
    <property type="term" value="C:membrane"/>
    <property type="evidence" value="ECO:0007669"/>
    <property type="project" value="UniProtKB-SubCell"/>
</dbReference>
<evidence type="ECO:0000256" key="6">
    <source>
        <dbReference type="SAM" id="Phobius"/>
    </source>
</evidence>
<feature type="transmembrane region" description="Helical" evidence="6">
    <location>
        <begin position="235"/>
        <end position="252"/>
    </location>
</feature>
<accession>A0A1P8F912</accession>
<evidence type="ECO:0000313" key="7">
    <source>
        <dbReference type="EMBL" id="APV44957.1"/>
    </source>
</evidence>
<proteinExistence type="predicted"/>
<dbReference type="STRING" id="1839801.Dform_01636"/>
<feature type="transmembrane region" description="Helical" evidence="6">
    <location>
        <begin position="264"/>
        <end position="285"/>
    </location>
</feature>
<evidence type="ECO:0000256" key="4">
    <source>
        <dbReference type="ARBA" id="ARBA00023136"/>
    </source>
</evidence>
<keyword evidence="4 6" id="KW-0472">Membrane</keyword>
<feature type="transmembrane region" description="Helical" evidence="6">
    <location>
        <begin position="499"/>
        <end position="517"/>
    </location>
</feature>
<reference evidence="8" key="1">
    <citation type="submission" date="2016-11" db="EMBL/GenBank/DDBJ databases">
        <title>Dehalogenimonas formicexedens sp. nov., a chlorinated alkane respiring bacterium isolated from contaminated groundwater.</title>
        <authorList>
            <person name="Key T.A."/>
            <person name="Bowman K.S."/>
            <person name="Lee I."/>
            <person name="Chun J."/>
            <person name="Albuquerque L."/>
            <person name="da Costa M.S."/>
            <person name="Rainey F.A."/>
            <person name="Moe W.M."/>
        </authorList>
    </citation>
    <scope>NUCLEOTIDE SEQUENCE [LARGE SCALE GENOMIC DNA]</scope>
    <source>
        <strain evidence="8">NSZ-14</strain>
    </source>
</reference>
<dbReference type="PANTHER" id="PTHR47704:SF1">
    <property type="entry name" value="POTASSIUM TRANSPORTER KIMA"/>
    <property type="match status" value="1"/>
</dbReference>